<proteinExistence type="predicted"/>
<reference evidence="1 2" key="1">
    <citation type="submission" date="2021-04" db="EMBL/GenBank/DDBJ databases">
        <title>Metabacillus sp. strain KIGAM252 whole genome sequence.</title>
        <authorList>
            <person name="Seo M.-J."/>
            <person name="Cho E.-S."/>
            <person name="Hwang C.Y."/>
            <person name="Yoon D.J."/>
        </authorList>
    </citation>
    <scope>NUCLEOTIDE SEQUENCE [LARGE SCALE GENOMIC DNA]</scope>
    <source>
        <strain evidence="1 2">KIGAM252</strain>
    </source>
</reference>
<dbReference type="Pfam" id="PF07875">
    <property type="entry name" value="Coat_F"/>
    <property type="match status" value="1"/>
</dbReference>
<accession>A0ABS5LD62</accession>
<dbReference type="EMBL" id="JAGVRK010000001">
    <property type="protein sequence ID" value="MBS2968679.1"/>
    <property type="molecule type" value="Genomic_DNA"/>
</dbReference>
<dbReference type="Proteomes" id="UP000682403">
    <property type="component" value="Unassembled WGS sequence"/>
</dbReference>
<keyword evidence="1" id="KW-0946">Virion</keyword>
<keyword evidence="1" id="KW-0808">Transferase</keyword>
<dbReference type="GO" id="GO:0008168">
    <property type="term" value="F:methyltransferase activity"/>
    <property type="evidence" value="ECO:0007669"/>
    <property type="project" value="UniProtKB-KW"/>
</dbReference>
<sequence length="137" mass="15280">MVHALQLNQYLKPIHYKSCQKGMPLYGLQKGTPLKPLNADEAGDKELSACILGIHKSSAQLRSMTVIECTNEPIRRSLLDSARNCAEMATELFTYMNRKGYQVANPNKNTEGRLHGQHHFPHSPTKIPALCAGISFF</sequence>
<dbReference type="InterPro" id="IPR012851">
    <property type="entry name" value="Spore_coat_CotF-like"/>
</dbReference>
<keyword evidence="1" id="KW-0167">Capsid protein</keyword>
<dbReference type="RefSeq" id="WP_211557674.1">
    <property type="nucleotide sequence ID" value="NZ_JAGVRK010000001.1"/>
</dbReference>
<evidence type="ECO:0000313" key="1">
    <source>
        <dbReference type="EMBL" id="MBS2968679.1"/>
    </source>
</evidence>
<name>A0ABS5LD62_9BACI</name>
<organism evidence="1 2">
    <name type="scientific">Metabacillus flavus</name>
    <dbReference type="NCBI Taxonomy" id="2823519"/>
    <lineage>
        <taxon>Bacteria</taxon>
        <taxon>Bacillati</taxon>
        <taxon>Bacillota</taxon>
        <taxon>Bacilli</taxon>
        <taxon>Bacillales</taxon>
        <taxon>Bacillaceae</taxon>
        <taxon>Metabacillus</taxon>
    </lineage>
</organism>
<comment type="caution">
    <text evidence="1">The sequence shown here is derived from an EMBL/GenBank/DDBJ whole genome shotgun (WGS) entry which is preliminary data.</text>
</comment>
<dbReference type="Gene3D" id="1.20.1260.10">
    <property type="match status" value="1"/>
</dbReference>
<evidence type="ECO:0000313" key="2">
    <source>
        <dbReference type="Proteomes" id="UP000682403"/>
    </source>
</evidence>
<keyword evidence="1" id="KW-0489">Methyltransferase</keyword>
<gene>
    <name evidence="1" type="ORF">J9317_07905</name>
</gene>
<protein>
    <submittedName>
        <fullName evidence="1">Spore coat protein</fullName>
    </submittedName>
</protein>
<dbReference type="InterPro" id="IPR012347">
    <property type="entry name" value="Ferritin-like"/>
</dbReference>
<dbReference type="GO" id="GO:0032259">
    <property type="term" value="P:methylation"/>
    <property type="evidence" value="ECO:0007669"/>
    <property type="project" value="UniProtKB-KW"/>
</dbReference>
<keyword evidence="2" id="KW-1185">Reference proteome</keyword>